<sequence>MSFQNKHWQDIYEKANNIIDKKKNNKNTKEKEYCKFLKKLELDYNLIIDYFVDYIKDKISIYLVKGYYQENEINKINIWHIYQIITDDLKNSLVSNVQVKTFFQGFWDKNKRCHNFNHFENTNIECLVIEKVNEIFEGTNIRVLNISDRNKSFNFVLQINF</sequence>
<reference evidence="1" key="1">
    <citation type="submission" date="2024-03" db="EMBL/GenBank/DDBJ databases">
        <title>Eukaryotic viruses encode the ribosomal protein eL40.</title>
        <authorList>
            <person name="Thomy J."/>
            <person name="Schvarcz C.R."/>
            <person name="McBeain K.A."/>
            <person name="Edwards K.F."/>
            <person name="Steward G.F."/>
        </authorList>
    </citation>
    <scope>NUCLEOTIDE SEQUENCE</scope>
    <source>
        <strain evidence="1">FloV-SA2</strain>
    </source>
</reference>
<organism evidence="1">
    <name type="scientific">Florenciella sp. virus SA2</name>
    <dbReference type="NCBI Taxonomy" id="3240092"/>
    <lineage>
        <taxon>Viruses</taxon>
    </lineage>
</organism>
<accession>A0AB39JEZ4</accession>
<gene>
    <name evidence="1" type="ORF">FloV-SA2_00127</name>
</gene>
<protein>
    <submittedName>
        <fullName evidence="1">Uncharacterized protein</fullName>
    </submittedName>
</protein>
<evidence type="ECO:0000313" key="1">
    <source>
        <dbReference type="EMBL" id="XDO01946.1"/>
    </source>
</evidence>
<name>A0AB39JEZ4_9VIRU</name>
<dbReference type="EMBL" id="PP542043">
    <property type="protein sequence ID" value="XDO01946.1"/>
    <property type="molecule type" value="Genomic_DNA"/>
</dbReference>
<proteinExistence type="predicted"/>